<feature type="domain" description="IspG TIM-barrel" evidence="8">
    <location>
        <begin position="17"/>
        <end position="256"/>
    </location>
</feature>
<dbReference type="InterPro" id="IPR058579">
    <property type="entry name" value="IspG_C"/>
</dbReference>
<evidence type="ECO:0000313" key="11">
    <source>
        <dbReference type="Proteomes" id="UP000634455"/>
    </source>
</evidence>
<evidence type="ECO:0000256" key="4">
    <source>
        <dbReference type="ARBA" id="ARBA00023004"/>
    </source>
</evidence>
<name>A0ABQ3CRP3_9RHOB</name>
<dbReference type="Proteomes" id="UP000634455">
    <property type="component" value="Unassembled WGS sequence"/>
</dbReference>
<keyword evidence="11" id="KW-1185">Reference proteome</keyword>
<comment type="similarity">
    <text evidence="7">Belongs to the IspG family.</text>
</comment>
<organism evidence="10 11">
    <name type="scientific">Paramylibacter ulvae</name>
    <dbReference type="NCBI Taxonomy" id="1651968"/>
    <lineage>
        <taxon>Bacteria</taxon>
        <taxon>Pseudomonadati</taxon>
        <taxon>Pseudomonadota</taxon>
        <taxon>Alphaproteobacteria</taxon>
        <taxon>Rhodobacterales</taxon>
        <taxon>Paracoccaceae</taxon>
        <taxon>Paramylibacter</taxon>
    </lineage>
</organism>
<keyword evidence="1 7" id="KW-0004">4Fe-4S</keyword>
<gene>
    <name evidence="10" type="primary">gcpE</name>
    <name evidence="7" type="synonym">ispG</name>
    <name evidence="10" type="ORF">GCM10008927_00570</name>
</gene>
<evidence type="ECO:0000259" key="8">
    <source>
        <dbReference type="Pfam" id="PF04551"/>
    </source>
</evidence>
<dbReference type="EMBL" id="BMZF01000001">
    <property type="protein sequence ID" value="GHA40339.1"/>
    <property type="molecule type" value="Genomic_DNA"/>
</dbReference>
<comment type="catalytic activity">
    <reaction evidence="7">
        <text>(2E)-4-hydroxy-3-methylbut-2-enyl diphosphate + oxidized [flavodoxin] + H2O + 2 H(+) = 2-C-methyl-D-erythritol 2,4-cyclic diphosphate + reduced [flavodoxin]</text>
        <dbReference type="Rhea" id="RHEA:43604"/>
        <dbReference type="Rhea" id="RHEA-COMP:10622"/>
        <dbReference type="Rhea" id="RHEA-COMP:10623"/>
        <dbReference type="ChEBI" id="CHEBI:15377"/>
        <dbReference type="ChEBI" id="CHEBI:15378"/>
        <dbReference type="ChEBI" id="CHEBI:57618"/>
        <dbReference type="ChEBI" id="CHEBI:58210"/>
        <dbReference type="ChEBI" id="CHEBI:58483"/>
        <dbReference type="ChEBI" id="CHEBI:128753"/>
        <dbReference type="EC" id="1.17.7.3"/>
    </reaction>
</comment>
<keyword evidence="6 7" id="KW-0414">Isoprene biosynthesis</keyword>
<evidence type="ECO:0000256" key="7">
    <source>
        <dbReference type="HAMAP-Rule" id="MF_00159"/>
    </source>
</evidence>
<dbReference type="PANTHER" id="PTHR30454:SF0">
    <property type="entry name" value="4-HYDROXY-3-METHYLBUT-2-EN-1-YL DIPHOSPHATE SYNTHASE (FERREDOXIN), CHLOROPLASTIC"/>
    <property type="match status" value="1"/>
</dbReference>
<comment type="cofactor">
    <cofactor evidence="7">
        <name>[4Fe-4S] cluster</name>
        <dbReference type="ChEBI" id="CHEBI:49883"/>
    </cofactor>
    <text evidence="7">Binds 1 [4Fe-4S] cluster.</text>
</comment>
<evidence type="ECO:0000256" key="1">
    <source>
        <dbReference type="ARBA" id="ARBA00022485"/>
    </source>
</evidence>
<protein>
    <recommendedName>
        <fullName evidence="7">4-hydroxy-3-methylbut-2-en-1-yl diphosphate synthase (flavodoxin)</fullName>
        <ecNumber evidence="7">1.17.7.3</ecNumber>
    </recommendedName>
    <alternativeName>
        <fullName evidence="7">1-hydroxy-2-methyl-2-(E)-butenyl 4-diphosphate synthase</fullName>
    </alternativeName>
</protein>
<keyword evidence="2 7" id="KW-0479">Metal-binding</keyword>
<dbReference type="Pfam" id="PF04551">
    <property type="entry name" value="GcpE"/>
    <property type="match status" value="1"/>
</dbReference>
<evidence type="ECO:0000256" key="2">
    <source>
        <dbReference type="ARBA" id="ARBA00022723"/>
    </source>
</evidence>
<feature type="binding site" evidence="7">
    <location>
        <position position="275"/>
    </location>
    <ligand>
        <name>[4Fe-4S] cluster</name>
        <dbReference type="ChEBI" id="CHEBI:49883"/>
    </ligand>
</feature>
<evidence type="ECO:0000256" key="3">
    <source>
        <dbReference type="ARBA" id="ARBA00023002"/>
    </source>
</evidence>
<accession>A0ABQ3CRP3</accession>
<keyword evidence="3 7" id="KW-0560">Oxidoreductase</keyword>
<dbReference type="SUPFAM" id="SSF56014">
    <property type="entry name" value="Nitrite and sulphite reductase 4Fe-4S domain-like"/>
    <property type="match status" value="1"/>
</dbReference>
<dbReference type="HAMAP" id="MF_00159">
    <property type="entry name" value="IspG"/>
    <property type="match status" value="1"/>
</dbReference>
<dbReference type="InterPro" id="IPR011005">
    <property type="entry name" value="Dihydropteroate_synth-like_sf"/>
</dbReference>
<evidence type="ECO:0000256" key="6">
    <source>
        <dbReference type="ARBA" id="ARBA00023229"/>
    </source>
</evidence>
<dbReference type="EC" id="1.17.7.3" evidence="7"/>
<dbReference type="NCBIfam" id="TIGR00612">
    <property type="entry name" value="ispG_gcpE"/>
    <property type="match status" value="1"/>
</dbReference>
<dbReference type="PANTHER" id="PTHR30454">
    <property type="entry name" value="4-HYDROXY-3-METHYLBUT-2-EN-1-YL DIPHOSPHATE SYNTHASE"/>
    <property type="match status" value="1"/>
</dbReference>
<dbReference type="InterPro" id="IPR058578">
    <property type="entry name" value="IspG_TIM"/>
</dbReference>
<dbReference type="PIRSF" id="PIRSF004640">
    <property type="entry name" value="IspG"/>
    <property type="match status" value="1"/>
</dbReference>
<evidence type="ECO:0000256" key="5">
    <source>
        <dbReference type="ARBA" id="ARBA00023014"/>
    </source>
</evidence>
<feature type="binding site" evidence="7">
    <location>
        <position position="310"/>
    </location>
    <ligand>
        <name>[4Fe-4S] cluster</name>
        <dbReference type="ChEBI" id="CHEBI:49883"/>
    </ligand>
</feature>
<comment type="caution">
    <text evidence="10">The sequence shown here is derived from an EMBL/GenBank/DDBJ whole genome shotgun (WGS) entry which is preliminary data.</text>
</comment>
<keyword evidence="5 7" id="KW-0411">Iron-sulfur</keyword>
<evidence type="ECO:0000259" key="9">
    <source>
        <dbReference type="Pfam" id="PF26540"/>
    </source>
</evidence>
<dbReference type="InterPro" id="IPR004588">
    <property type="entry name" value="IspG_bac-typ"/>
</dbReference>
<feature type="binding site" evidence="7">
    <location>
        <position position="278"/>
    </location>
    <ligand>
        <name>[4Fe-4S] cluster</name>
        <dbReference type="ChEBI" id="CHEBI:49883"/>
    </ligand>
</feature>
<comment type="function">
    <text evidence="7">Converts 2C-methyl-D-erythritol 2,4-cyclodiphosphate (ME-2,4cPP) into 1-hydroxy-2-methyl-2-(E)-butenyl 4-diphosphate.</text>
</comment>
<sequence>MSLNEIRPWRNIYRRKSRQIHVGNVPVGGDAPISVQTMTNTLTHDVKATIAQIQACADAGADIVRVSCPDEAATNAMHEIVRESPVPLVADIHFHYKRAIEAAEAGAACLRINPGNIGSPERVREVIKAARDHNCSIRIGVNGGSLEKHLLDKYGEPCPDAMIESGMDHIRILQDNDFHEFKISVKASDVFMSAAAYQGLAEATDAPIHIGITEAGGLTSGTIKSAIGLGNLLWMGIGDTMRVSLSADPVEEVKVGFEILKSLGLRHRGVNIISCPSCARQGFNVIDTVAELEKRLEHIKTPMSLSIIGCVVNGPGEALMTDVGFTGGGAGSGMVYMAGKQDHKTDNAGMVDHIVDLVEQRAAVLDAQNAQDTAAE</sequence>
<comment type="pathway">
    <text evidence="7">Isoprenoid biosynthesis; isopentenyl diphosphate biosynthesis via DXP pathway; isopentenyl diphosphate from 1-deoxy-D-xylulose 5-phosphate: step 5/6.</text>
</comment>
<feature type="domain" description="IspG C-terminal" evidence="9">
    <location>
        <begin position="271"/>
        <end position="359"/>
    </location>
</feature>
<dbReference type="Pfam" id="PF26540">
    <property type="entry name" value="GcpE_C"/>
    <property type="match status" value="1"/>
</dbReference>
<reference evidence="11" key="1">
    <citation type="journal article" date="2019" name="Int. J. Syst. Evol. Microbiol.">
        <title>The Global Catalogue of Microorganisms (GCM) 10K type strain sequencing project: providing services to taxonomists for standard genome sequencing and annotation.</title>
        <authorList>
            <consortium name="The Broad Institute Genomics Platform"/>
            <consortium name="The Broad Institute Genome Sequencing Center for Infectious Disease"/>
            <person name="Wu L."/>
            <person name="Ma J."/>
        </authorList>
    </citation>
    <scope>NUCLEOTIDE SEQUENCE [LARGE SCALE GENOMIC DNA]</scope>
    <source>
        <strain evidence="11">KCTC 32465</strain>
    </source>
</reference>
<dbReference type="NCBIfam" id="NF001540">
    <property type="entry name" value="PRK00366.1"/>
    <property type="match status" value="1"/>
</dbReference>
<dbReference type="Gene3D" id="3.20.20.20">
    <property type="entry name" value="Dihydropteroate synthase-like"/>
    <property type="match status" value="1"/>
</dbReference>
<dbReference type="InterPro" id="IPR016425">
    <property type="entry name" value="IspG_bac"/>
</dbReference>
<dbReference type="InterPro" id="IPR045854">
    <property type="entry name" value="NO2/SO3_Rdtase_4Fe4S_sf"/>
</dbReference>
<proteinExistence type="inferred from homology"/>
<dbReference type="SUPFAM" id="SSF51412">
    <property type="entry name" value="Inosine monophosphate dehydrogenase (IMPDH)"/>
    <property type="match status" value="1"/>
</dbReference>
<evidence type="ECO:0000313" key="10">
    <source>
        <dbReference type="EMBL" id="GHA40339.1"/>
    </source>
</evidence>
<dbReference type="Gene3D" id="3.30.413.10">
    <property type="entry name" value="Sulfite Reductase Hemoprotein, domain 1"/>
    <property type="match status" value="1"/>
</dbReference>
<feature type="binding site" evidence="7">
    <location>
        <position position="317"/>
    </location>
    <ligand>
        <name>[4Fe-4S] cluster</name>
        <dbReference type="ChEBI" id="CHEBI:49883"/>
    </ligand>
</feature>
<keyword evidence="4 7" id="KW-0408">Iron</keyword>
<dbReference type="RefSeq" id="WP_189638582.1">
    <property type="nucleotide sequence ID" value="NZ_BMZF01000001.1"/>
</dbReference>